<name>X1UDW8_9ZZZZ</name>
<reference evidence="1" key="1">
    <citation type="journal article" date="2014" name="Front. Microbiol.">
        <title>High frequency of phylogenetically diverse reductive dehalogenase-homologous genes in deep subseafloor sedimentary metagenomes.</title>
        <authorList>
            <person name="Kawai M."/>
            <person name="Futagami T."/>
            <person name="Toyoda A."/>
            <person name="Takaki Y."/>
            <person name="Nishi S."/>
            <person name="Hori S."/>
            <person name="Arai W."/>
            <person name="Tsubouchi T."/>
            <person name="Morono Y."/>
            <person name="Uchiyama I."/>
            <person name="Ito T."/>
            <person name="Fujiyama A."/>
            <person name="Inagaki F."/>
            <person name="Takami H."/>
        </authorList>
    </citation>
    <scope>NUCLEOTIDE SEQUENCE</scope>
    <source>
        <strain evidence="1">Expedition CK06-06</strain>
    </source>
</reference>
<dbReference type="EMBL" id="BARW01027468">
    <property type="protein sequence ID" value="GAJ15718.1"/>
    <property type="molecule type" value="Genomic_DNA"/>
</dbReference>
<evidence type="ECO:0000313" key="1">
    <source>
        <dbReference type="EMBL" id="GAJ15718.1"/>
    </source>
</evidence>
<comment type="caution">
    <text evidence="1">The sequence shown here is derived from an EMBL/GenBank/DDBJ whole genome shotgun (WGS) entry which is preliminary data.</text>
</comment>
<gene>
    <name evidence="1" type="ORF">S12H4_44561</name>
</gene>
<organism evidence="1">
    <name type="scientific">marine sediment metagenome</name>
    <dbReference type="NCBI Taxonomy" id="412755"/>
    <lineage>
        <taxon>unclassified sequences</taxon>
        <taxon>metagenomes</taxon>
        <taxon>ecological metagenomes</taxon>
    </lineage>
</organism>
<proteinExistence type="predicted"/>
<protein>
    <submittedName>
        <fullName evidence="1">Uncharacterized protein</fullName>
    </submittedName>
</protein>
<feature type="non-terminal residue" evidence="1">
    <location>
        <position position="91"/>
    </location>
</feature>
<accession>X1UDW8</accession>
<sequence>MPVLALPQLSLVPGFPQLPKLPAKLRKLPNHSTITFGSPLPGSVQLEQYPALPESHIVQLLVLLLPVVDIVQLRLEPCLADPVSQVNSFLI</sequence>
<dbReference type="AlphaFoldDB" id="X1UDW8"/>